<proteinExistence type="predicted"/>
<keyword evidence="1" id="KW-1133">Transmembrane helix</keyword>
<comment type="caution">
    <text evidence="2">The sequence shown here is derived from an EMBL/GenBank/DDBJ whole genome shotgun (WGS) entry which is preliminary data.</text>
</comment>
<feature type="transmembrane region" description="Helical" evidence="1">
    <location>
        <begin position="139"/>
        <end position="157"/>
    </location>
</feature>
<dbReference type="EMBL" id="JBHUON010000012">
    <property type="protein sequence ID" value="MFD2865242.1"/>
    <property type="molecule type" value="Genomic_DNA"/>
</dbReference>
<keyword evidence="1" id="KW-0812">Transmembrane</keyword>
<organism evidence="2 3">
    <name type="scientific">Mucilaginibacter antarcticus</name>
    <dbReference type="NCBI Taxonomy" id="1855725"/>
    <lineage>
        <taxon>Bacteria</taxon>
        <taxon>Pseudomonadati</taxon>
        <taxon>Bacteroidota</taxon>
        <taxon>Sphingobacteriia</taxon>
        <taxon>Sphingobacteriales</taxon>
        <taxon>Sphingobacteriaceae</taxon>
        <taxon>Mucilaginibacter</taxon>
    </lineage>
</organism>
<dbReference type="RefSeq" id="WP_377127217.1">
    <property type="nucleotide sequence ID" value="NZ_JBHUON010000012.1"/>
</dbReference>
<feature type="transmembrane region" description="Helical" evidence="1">
    <location>
        <begin position="6"/>
        <end position="24"/>
    </location>
</feature>
<gene>
    <name evidence="2" type="ORF">ACFSYC_11145</name>
</gene>
<protein>
    <submittedName>
        <fullName evidence="2">Uncharacterized protein</fullName>
    </submittedName>
</protein>
<name>A0ABW5XQC7_9SPHI</name>
<dbReference type="Proteomes" id="UP001597601">
    <property type="component" value="Unassembled WGS sequence"/>
</dbReference>
<sequence>MVYALTIIWSMVTGVVVSIGFLYFPQLWLRWLLLLSIALLIAAFNLTLNHFGRTRTASWSLTIMLWLYITIPCYSAGGIFAPGILSQMSVILTAGFLLGRRGGLGIGILTIAADFGLAYLEVTGHLPAPIVVHDPISRWISAMIPLGTVLVLQYYAINHLRSSV</sequence>
<accession>A0ABW5XQC7</accession>
<evidence type="ECO:0000313" key="3">
    <source>
        <dbReference type="Proteomes" id="UP001597601"/>
    </source>
</evidence>
<evidence type="ECO:0000313" key="2">
    <source>
        <dbReference type="EMBL" id="MFD2865242.1"/>
    </source>
</evidence>
<feature type="transmembrane region" description="Helical" evidence="1">
    <location>
        <begin position="63"/>
        <end position="85"/>
    </location>
</feature>
<evidence type="ECO:0000256" key="1">
    <source>
        <dbReference type="SAM" id="Phobius"/>
    </source>
</evidence>
<keyword evidence="1" id="KW-0472">Membrane</keyword>
<feature type="transmembrane region" description="Helical" evidence="1">
    <location>
        <begin position="31"/>
        <end position="51"/>
    </location>
</feature>
<reference evidence="3" key="1">
    <citation type="journal article" date="2019" name="Int. J. Syst. Evol. Microbiol.">
        <title>The Global Catalogue of Microorganisms (GCM) 10K type strain sequencing project: providing services to taxonomists for standard genome sequencing and annotation.</title>
        <authorList>
            <consortium name="The Broad Institute Genomics Platform"/>
            <consortium name="The Broad Institute Genome Sequencing Center for Infectious Disease"/>
            <person name="Wu L."/>
            <person name="Ma J."/>
        </authorList>
    </citation>
    <scope>NUCLEOTIDE SEQUENCE [LARGE SCALE GENOMIC DNA]</scope>
    <source>
        <strain evidence="3">KCTC 52232</strain>
    </source>
</reference>
<keyword evidence="3" id="KW-1185">Reference proteome</keyword>
<feature type="transmembrane region" description="Helical" evidence="1">
    <location>
        <begin position="97"/>
        <end position="119"/>
    </location>
</feature>